<dbReference type="AlphaFoldDB" id="A0A066YYW8"/>
<keyword evidence="3" id="KW-1185">Reference proteome</keyword>
<organism evidence="2 3">
    <name type="scientific">Kitasatospora cheerisanensis KCTC 2395</name>
    <dbReference type="NCBI Taxonomy" id="1348663"/>
    <lineage>
        <taxon>Bacteria</taxon>
        <taxon>Bacillati</taxon>
        <taxon>Actinomycetota</taxon>
        <taxon>Actinomycetes</taxon>
        <taxon>Kitasatosporales</taxon>
        <taxon>Streptomycetaceae</taxon>
        <taxon>Kitasatospora</taxon>
    </lineage>
</organism>
<dbReference type="HOGENOM" id="CLU_2330019_0_0_11"/>
<dbReference type="PATRIC" id="fig|1348663.4.peg.1470"/>
<reference evidence="2 3" key="1">
    <citation type="submission" date="2014-05" db="EMBL/GenBank/DDBJ databases">
        <title>Draft Genome Sequence of Kitasatospora cheerisanensis KCTC 2395.</title>
        <authorList>
            <person name="Nam D.H."/>
        </authorList>
    </citation>
    <scope>NUCLEOTIDE SEQUENCE [LARGE SCALE GENOMIC DNA]</scope>
    <source>
        <strain evidence="2 3">KCTC 2395</strain>
    </source>
</reference>
<protein>
    <submittedName>
        <fullName evidence="2">Uncharacterized protein</fullName>
    </submittedName>
</protein>
<name>A0A066YYW8_9ACTN</name>
<comment type="caution">
    <text evidence="2">The sequence shown here is derived from an EMBL/GenBank/DDBJ whole genome shotgun (WGS) entry which is preliminary data.</text>
</comment>
<dbReference type="eggNOG" id="ENOG50326BJ">
    <property type="taxonomic scope" value="Bacteria"/>
</dbReference>
<dbReference type="EMBL" id="JNBY01000056">
    <property type="protein sequence ID" value="KDN86713.1"/>
    <property type="molecule type" value="Genomic_DNA"/>
</dbReference>
<evidence type="ECO:0000313" key="3">
    <source>
        <dbReference type="Proteomes" id="UP000027178"/>
    </source>
</evidence>
<evidence type="ECO:0000313" key="2">
    <source>
        <dbReference type="EMBL" id="KDN86713.1"/>
    </source>
</evidence>
<sequence length="98" mass="10084">MPQHKMVVIDGIRYRPEDAPALPEPAEEAARAPEQQLDGPDDGHGETFDPGAHTAQDVLAHLAAADDAERERVLAAEAAGKARKGVLTPPGASGGAAS</sequence>
<feature type="region of interest" description="Disordered" evidence="1">
    <location>
        <begin position="1"/>
        <end position="51"/>
    </location>
</feature>
<proteinExistence type="predicted"/>
<gene>
    <name evidence="2" type="ORF">KCH_15300</name>
</gene>
<evidence type="ECO:0000256" key="1">
    <source>
        <dbReference type="SAM" id="MobiDB-lite"/>
    </source>
</evidence>
<dbReference type="RefSeq" id="WP_035860349.1">
    <property type="nucleotide sequence ID" value="NZ_KK853997.1"/>
</dbReference>
<dbReference type="Proteomes" id="UP000027178">
    <property type="component" value="Unassembled WGS sequence"/>
</dbReference>
<feature type="region of interest" description="Disordered" evidence="1">
    <location>
        <begin position="79"/>
        <end position="98"/>
    </location>
</feature>
<accession>A0A066YYW8</accession>